<sequence>MSAFVEIILDNTDRRFTSIDNAEVKIRRTVGLKKDEYSINSRSITRQEILNLLESAGFSQSNPYYIVPQGRITALTNASKTERLKVLKDVAGTEVYDRKKEESTKILEDTERNREKISETLVQINQRLEELKEEKEELSAYQKFETEKRSLDHVVYNRELEVINSSIERLMESGMDGREAVATETEKFGLLEDNLKNAEEGITRADEQIQILEREKAELEEDLDEIITSHAKAELKLSEIQENKAQIKQRRLEREQESAELSEEIKIKESELLEIIPRFDKLKQEEQQLRELVESLEARRDRLELKRGQNSKFSSKGERDRWLQAQIADVEATIAARNTAISELQLEVVELEKQLHQASEGVLSQRQGLDSASEMHGSARRLETEAALDKERLLDERKGLWREESRLEIALDNAQQKLDKAQQRLSGTMSRDNYLGLKAVEEIARELNVKGYYGKLSDVISVSDDFKLAVERTAGSSLFHVIVDTDETATFLVSELSRRKAGRVTFMPLNRLTPSNHVYPDSNETTPLISRIQYDPKFEPAIQQTFGNMLVCSTLEVCNQFMHSHRLNTITIDGDRVDSKGVMTGGYHNPKNSRLDALRLVSAAQEEVNRLNNELIVIKNNITMKDQQITHAMGEATRVANERAQIQSKARAFEETIRTAVAEELRLKALIAAKKEDLVDRNGNLKSLIEQRTSYVEDLKTPFNNNLSSEEIQELNTIGDRIRFSRRQYQQASSERSRLGEQRALLESDLQDNLYVRNDQIKTNNIEFLENNGDDAEAVLIEIQTQVKKLTKEKATMEKKLSQVDHNLEALFKEKNAHAASLAQIEEDQTKLAQHIEQLQKNADKDVAKRARLQSRKDILHSKIRALGTLPESVNEFVNMDANQIVERQREVTEQLKKYVHVNKRAAEQYRDSLEKQTHLIVRERELSEALTSIRELIQTLDRRKDEAINRTFKQVDIAFSEIFQQLVPDGIGRLVIQRKPATTGNRIDYTGVDIDVSFNSRNNEQQAVSQLSGGQKSLCALTLIFAIQRCDPAPFYLFDEIDANLDTQYRTAVAHMLKEQAKDAQYICTTFRPEMLTVADKFYGVVYKDKMSTIAPISASDAMSFIESAAQ</sequence>
<dbReference type="GO" id="GO:0005524">
    <property type="term" value="F:ATP binding"/>
    <property type="evidence" value="ECO:0007669"/>
    <property type="project" value="InterPro"/>
</dbReference>
<dbReference type="RefSeq" id="XP_018735843.1">
    <property type="nucleotide sequence ID" value="XM_018878551.1"/>
</dbReference>
<evidence type="ECO:0000256" key="1">
    <source>
        <dbReference type="ARBA" id="ARBA00023054"/>
    </source>
</evidence>
<feature type="coiled-coil region" evidence="2">
    <location>
        <begin position="404"/>
        <end position="431"/>
    </location>
</feature>
<gene>
    <name evidence="4" type="primary">SMC3</name>
    <name evidence="4" type="ORF">AWJ20_1653</name>
</gene>
<evidence type="ECO:0000313" key="5">
    <source>
        <dbReference type="Proteomes" id="UP000189580"/>
    </source>
</evidence>
<feature type="coiled-coil region" evidence="2">
    <location>
        <begin position="766"/>
        <end position="856"/>
    </location>
</feature>
<dbReference type="SUPFAM" id="SSF75553">
    <property type="entry name" value="Smc hinge domain"/>
    <property type="match status" value="1"/>
</dbReference>
<dbReference type="OrthoDB" id="431497at2759"/>
<feature type="coiled-coil region" evidence="2">
    <location>
        <begin position="334"/>
        <end position="361"/>
    </location>
</feature>
<proteinExistence type="predicted"/>
<evidence type="ECO:0000256" key="2">
    <source>
        <dbReference type="SAM" id="Coils"/>
    </source>
</evidence>
<dbReference type="InterPro" id="IPR024704">
    <property type="entry name" value="SMC"/>
</dbReference>
<dbReference type="SMART" id="SM00968">
    <property type="entry name" value="SMC_hinge"/>
    <property type="match status" value="1"/>
</dbReference>
<organism evidence="4 5">
    <name type="scientific">Sugiyamaella lignohabitans</name>
    <dbReference type="NCBI Taxonomy" id="796027"/>
    <lineage>
        <taxon>Eukaryota</taxon>
        <taxon>Fungi</taxon>
        <taxon>Dikarya</taxon>
        <taxon>Ascomycota</taxon>
        <taxon>Saccharomycotina</taxon>
        <taxon>Dipodascomycetes</taxon>
        <taxon>Dipodascales</taxon>
        <taxon>Trichomonascaceae</taxon>
        <taxon>Sugiyamaella</taxon>
    </lineage>
</organism>
<dbReference type="GO" id="GO:0051276">
    <property type="term" value="P:chromosome organization"/>
    <property type="evidence" value="ECO:0007669"/>
    <property type="project" value="InterPro"/>
</dbReference>
<keyword evidence="1 2" id="KW-0175">Coiled coil</keyword>
<dbReference type="GeneID" id="30033479"/>
<dbReference type="InterPro" id="IPR027417">
    <property type="entry name" value="P-loop_NTPase"/>
</dbReference>
<dbReference type="InterPro" id="IPR010935">
    <property type="entry name" value="SMC_hinge"/>
</dbReference>
<feature type="domain" description="SMC hinge" evidence="3">
    <location>
        <begin position="450"/>
        <end position="562"/>
    </location>
</feature>
<feature type="coiled-coil region" evidence="2">
    <location>
        <begin position="100"/>
        <end position="148"/>
    </location>
</feature>
<dbReference type="InterPro" id="IPR036277">
    <property type="entry name" value="SMC_hinge_sf"/>
</dbReference>
<accession>A0A167DW74</accession>
<dbReference type="EMBL" id="CP014501">
    <property type="protein sequence ID" value="ANB13366.1"/>
    <property type="molecule type" value="Genomic_DNA"/>
</dbReference>
<dbReference type="Gene3D" id="3.40.50.300">
    <property type="entry name" value="P-loop containing nucleotide triphosphate hydrolases"/>
    <property type="match status" value="2"/>
</dbReference>
<feature type="coiled-coil region" evidence="2">
    <location>
        <begin position="594"/>
        <end position="621"/>
    </location>
</feature>
<dbReference type="GO" id="GO:0007059">
    <property type="term" value="P:chromosome segregation"/>
    <property type="evidence" value="ECO:0007669"/>
    <property type="project" value="UniProtKB-ARBA"/>
</dbReference>
<dbReference type="Gene3D" id="3.30.70.1620">
    <property type="match status" value="1"/>
</dbReference>
<evidence type="ECO:0000313" key="4">
    <source>
        <dbReference type="EMBL" id="ANB13366.1"/>
    </source>
</evidence>
<name>A0A167DW74_9ASCO</name>
<dbReference type="Pfam" id="PF06470">
    <property type="entry name" value="SMC_hinge"/>
    <property type="match status" value="1"/>
</dbReference>
<protein>
    <submittedName>
        <fullName evidence="4">Cohesin subunit SMC3</fullName>
    </submittedName>
</protein>
<dbReference type="KEGG" id="slb:AWJ20_1653"/>
<dbReference type="PIRSF" id="PIRSF005719">
    <property type="entry name" value="SMC"/>
    <property type="match status" value="1"/>
</dbReference>
<dbReference type="PANTHER" id="PTHR43977">
    <property type="entry name" value="STRUCTURAL MAINTENANCE OF CHROMOSOMES PROTEIN 3"/>
    <property type="match status" value="1"/>
</dbReference>
<dbReference type="GO" id="GO:0016887">
    <property type="term" value="F:ATP hydrolysis activity"/>
    <property type="evidence" value="ECO:0007669"/>
    <property type="project" value="InterPro"/>
</dbReference>
<feature type="coiled-coil region" evidence="2">
    <location>
        <begin position="188"/>
        <end position="306"/>
    </location>
</feature>
<dbReference type="SUPFAM" id="SSF52540">
    <property type="entry name" value="P-loop containing nucleoside triphosphate hydrolases"/>
    <property type="match status" value="1"/>
</dbReference>
<keyword evidence="5" id="KW-1185">Reference proteome</keyword>
<reference evidence="4 5" key="1">
    <citation type="submission" date="2016-02" db="EMBL/GenBank/DDBJ databases">
        <title>Complete genome sequence and transcriptome regulation of the pentose utilising yeast Sugiyamaella lignohabitans.</title>
        <authorList>
            <person name="Bellasio M."/>
            <person name="Peymann A."/>
            <person name="Valli M."/>
            <person name="Sipitzky M."/>
            <person name="Graf A."/>
            <person name="Sauer M."/>
            <person name="Marx H."/>
            <person name="Mattanovich D."/>
        </authorList>
    </citation>
    <scope>NUCLEOTIDE SEQUENCE [LARGE SCALE GENOMIC DNA]</scope>
    <source>
        <strain evidence="4 5">CBS 10342</strain>
    </source>
</reference>
<dbReference type="InterPro" id="IPR003395">
    <property type="entry name" value="RecF/RecN/SMC_N"/>
</dbReference>
<dbReference type="AlphaFoldDB" id="A0A167DW74"/>
<dbReference type="GO" id="GO:0005694">
    <property type="term" value="C:chromosome"/>
    <property type="evidence" value="ECO:0007669"/>
    <property type="project" value="InterPro"/>
</dbReference>
<dbReference type="Gene3D" id="1.20.1060.20">
    <property type="match status" value="1"/>
</dbReference>
<evidence type="ECO:0000259" key="3">
    <source>
        <dbReference type="SMART" id="SM00968"/>
    </source>
</evidence>
<dbReference type="Proteomes" id="UP000189580">
    <property type="component" value="Chromosome a"/>
</dbReference>
<dbReference type="Pfam" id="PF02463">
    <property type="entry name" value="SMC_N"/>
    <property type="match status" value="1"/>
</dbReference>